<comment type="caution">
    <text evidence="3">The sequence shown here is derived from an EMBL/GenBank/DDBJ whole genome shotgun (WGS) entry which is preliminary data.</text>
</comment>
<feature type="domain" description="UBP-type" evidence="2">
    <location>
        <begin position="10"/>
        <end position="95"/>
    </location>
</feature>
<accession>A0A562IRN1</accession>
<keyword evidence="3" id="KW-0378">Hydrolase</keyword>
<dbReference type="PROSITE" id="PS50271">
    <property type="entry name" value="ZF_UBP"/>
    <property type="match status" value="1"/>
</dbReference>
<evidence type="ECO:0000259" key="2">
    <source>
        <dbReference type="PROSITE" id="PS50271"/>
    </source>
</evidence>
<name>A0A562IRN1_9ACTN</name>
<dbReference type="RefSeq" id="WP_153361838.1">
    <property type="nucleotide sequence ID" value="NZ_JABGDC010000174.1"/>
</dbReference>
<dbReference type="GO" id="GO:0016787">
    <property type="term" value="F:hydrolase activity"/>
    <property type="evidence" value="ECO:0007669"/>
    <property type="project" value="UniProtKB-KW"/>
</dbReference>
<evidence type="ECO:0000313" key="3">
    <source>
        <dbReference type="EMBL" id="TWH73562.1"/>
    </source>
</evidence>
<keyword evidence="4" id="KW-1185">Reference proteome</keyword>
<reference evidence="3 4" key="1">
    <citation type="submission" date="2019-07" db="EMBL/GenBank/DDBJ databases">
        <title>R&amp;d 2014.</title>
        <authorList>
            <person name="Klenk H.-P."/>
        </authorList>
    </citation>
    <scope>NUCLEOTIDE SEQUENCE [LARGE SCALE GENOMIC DNA]</scope>
    <source>
        <strain evidence="3 4">DSM 45764</strain>
    </source>
</reference>
<dbReference type="Gene3D" id="3.30.40.10">
    <property type="entry name" value="Zinc/RING finger domain, C3HC4 (zinc finger)"/>
    <property type="match status" value="1"/>
</dbReference>
<feature type="region of interest" description="Disordered" evidence="1">
    <location>
        <begin position="1"/>
        <end position="25"/>
    </location>
</feature>
<evidence type="ECO:0000313" key="4">
    <source>
        <dbReference type="Proteomes" id="UP000321490"/>
    </source>
</evidence>
<organism evidence="3 4">
    <name type="scientific">Modestobacter roseus</name>
    <dbReference type="NCBI Taxonomy" id="1181884"/>
    <lineage>
        <taxon>Bacteria</taxon>
        <taxon>Bacillati</taxon>
        <taxon>Actinomycetota</taxon>
        <taxon>Actinomycetes</taxon>
        <taxon>Geodermatophilales</taxon>
        <taxon>Geodermatophilaceae</taxon>
        <taxon>Modestobacter</taxon>
    </lineage>
</organism>
<protein>
    <submittedName>
        <fullName evidence="3">Ubiquitin-hydrolase Zn-finger-containing protein</fullName>
    </submittedName>
</protein>
<dbReference type="Proteomes" id="UP000321490">
    <property type="component" value="Unassembled WGS sequence"/>
</dbReference>
<sequence length="95" mass="10176">MTTWEVQDGGACEHTDGLPEPPGPASACPDCLAIGGTWVHLRRCLSCDHVGCCDSSPHRHATAHFTATAHPVVASAERSEHWAWCYADSAVLLPR</sequence>
<dbReference type="InterPro" id="IPR001607">
    <property type="entry name" value="Znf_UBP"/>
</dbReference>
<dbReference type="OrthoDB" id="120315at2"/>
<dbReference type="SUPFAM" id="SSF57850">
    <property type="entry name" value="RING/U-box"/>
    <property type="match status" value="1"/>
</dbReference>
<evidence type="ECO:0000256" key="1">
    <source>
        <dbReference type="SAM" id="MobiDB-lite"/>
    </source>
</evidence>
<dbReference type="Pfam" id="PF02148">
    <property type="entry name" value="zf-UBP"/>
    <property type="match status" value="1"/>
</dbReference>
<gene>
    <name evidence="3" type="ORF">JD78_02086</name>
</gene>
<dbReference type="AlphaFoldDB" id="A0A562IRN1"/>
<dbReference type="EMBL" id="VLKF01000001">
    <property type="protein sequence ID" value="TWH73562.1"/>
    <property type="molecule type" value="Genomic_DNA"/>
</dbReference>
<proteinExistence type="predicted"/>
<dbReference type="GO" id="GO:0008270">
    <property type="term" value="F:zinc ion binding"/>
    <property type="evidence" value="ECO:0007669"/>
    <property type="project" value="InterPro"/>
</dbReference>
<dbReference type="InterPro" id="IPR013083">
    <property type="entry name" value="Znf_RING/FYVE/PHD"/>
</dbReference>